<keyword evidence="2" id="KW-1185">Reference proteome</keyword>
<reference evidence="1" key="2">
    <citation type="submission" date="2022-01" db="EMBL/GenBank/DDBJ databases">
        <authorList>
            <person name="Yamashiro T."/>
            <person name="Shiraishi A."/>
            <person name="Satake H."/>
            <person name="Nakayama K."/>
        </authorList>
    </citation>
    <scope>NUCLEOTIDE SEQUENCE</scope>
</reference>
<organism evidence="1 2">
    <name type="scientific">Tanacetum coccineum</name>
    <dbReference type="NCBI Taxonomy" id="301880"/>
    <lineage>
        <taxon>Eukaryota</taxon>
        <taxon>Viridiplantae</taxon>
        <taxon>Streptophyta</taxon>
        <taxon>Embryophyta</taxon>
        <taxon>Tracheophyta</taxon>
        <taxon>Spermatophyta</taxon>
        <taxon>Magnoliopsida</taxon>
        <taxon>eudicotyledons</taxon>
        <taxon>Gunneridae</taxon>
        <taxon>Pentapetalae</taxon>
        <taxon>asterids</taxon>
        <taxon>campanulids</taxon>
        <taxon>Asterales</taxon>
        <taxon>Asteraceae</taxon>
        <taxon>Asteroideae</taxon>
        <taxon>Anthemideae</taxon>
        <taxon>Anthemidinae</taxon>
        <taxon>Tanacetum</taxon>
    </lineage>
</organism>
<gene>
    <name evidence="1" type="ORF">Tco_0977655</name>
</gene>
<dbReference type="EMBL" id="BQNB010016413">
    <property type="protein sequence ID" value="GJT51498.1"/>
    <property type="molecule type" value="Genomic_DNA"/>
</dbReference>
<evidence type="ECO:0000313" key="2">
    <source>
        <dbReference type="Proteomes" id="UP001151760"/>
    </source>
</evidence>
<accession>A0ABQ5EKP5</accession>
<evidence type="ECO:0000313" key="1">
    <source>
        <dbReference type="EMBL" id="GJT51498.1"/>
    </source>
</evidence>
<dbReference type="Proteomes" id="UP001151760">
    <property type="component" value="Unassembled WGS sequence"/>
</dbReference>
<proteinExistence type="predicted"/>
<comment type="caution">
    <text evidence="1">The sequence shown here is derived from an EMBL/GenBank/DDBJ whole genome shotgun (WGS) entry which is preliminary data.</text>
</comment>
<protein>
    <submittedName>
        <fullName evidence="1">Uncharacterized protein</fullName>
    </submittedName>
</protein>
<reference evidence="1" key="1">
    <citation type="journal article" date="2022" name="Int. J. Mol. Sci.">
        <title>Draft Genome of Tanacetum Coccineum: Genomic Comparison of Closely Related Tanacetum-Family Plants.</title>
        <authorList>
            <person name="Yamashiro T."/>
            <person name="Shiraishi A."/>
            <person name="Nakayama K."/>
            <person name="Satake H."/>
        </authorList>
    </citation>
    <scope>NUCLEOTIDE SEQUENCE</scope>
</reference>
<name>A0ABQ5EKP5_9ASTR</name>
<sequence>MDKTQVMENASLLTHKTLISIKKEDRLDKHGVPPTSFDASACLGSDACPSPKFIGLWGSFGDREKPRCIKEFSLGFDPSEVHFSSFQLNFPVYHPQFEYQKICMLDGASRLCALARSVDDMPSRTIQLSMEYTRWAVL</sequence>